<dbReference type="eggNOG" id="COG3153">
    <property type="taxonomic scope" value="Bacteria"/>
</dbReference>
<dbReference type="Pfam" id="PF00583">
    <property type="entry name" value="Acetyltransf_1"/>
    <property type="match status" value="1"/>
</dbReference>
<dbReference type="STRING" id="1385510.GCA_000425205_00516"/>
<dbReference type="EMBL" id="AVPE01000008">
    <property type="protein sequence ID" value="KGX92021.1"/>
    <property type="molecule type" value="Genomic_DNA"/>
</dbReference>
<dbReference type="PANTHER" id="PTHR43617">
    <property type="entry name" value="L-AMINO ACID N-ACETYLTRANSFERASE"/>
    <property type="match status" value="1"/>
</dbReference>
<comment type="caution">
    <text evidence="2">The sequence shown here is derived from an EMBL/GenBank/DDBJ whole genome shotgun (WGS) entry which is preliminary data.</text>
</comment>
<dbReference type="PROSITE" id="PS51186">
    <property type="entry name" value="GNAT"/>
    <property type="match status" value="1"/>
</dbReference>
<gene>
    <name evidence="2" type="ORF">N781_03110</name>
</gene>
<name>A0A0A5GFM9_9BACI</name>
<evidence type="ECO:0000313" key="3">
    <source>
        <dbReference type="Proteomes" id="UP000030528"/>
    </source>
</evidence>
<dbReference type="SUPFAM" id="SSF55729">
    <property type="entry name" value="Acyl-CoA N-acyltransferases (Nat)"/>
    <property type="match status" value="1"/>
</dbReference>
<reference evidence="2 3" key="1">
    <citation type="submission" date="2013-08" db="EMBL/GenBank/DDBJ databases">
        <authorList>
            <person name="Huang J."/>
            <person name="Wang G."/>
        </authorList>
    </citation>
    <scope>NUCLEOTIDE SEQUENCE [LARGE SCALE GENOMIC DNA]</scope>
    <source>
        <strain evidence="2 3">JSM 076056</strain>
    </source>
</reference>
<proteinExistence type="predicted"/>
<keyword evidence="2" id="KW-0808">Transferase</keyword>
<keyword evidence="3" id="KW-1185">Reference proteome</keyword>
<dbReference type="Gene3D" id="3.40.630.30">
    <property type="match status" value="1"/>
</dbReference>
<organism evidence="2 3">
    <name type="scientific">Pontibacillus halophilus JSM 076056 = DSM 19796</name>
    <dbReference type="NCBI Taxonomy" id="1385510"/>
    <lineage>
        <taxon>Bacteria</taxon>
        <taxon>Bacillati</taxon>
        <taxon>Bacillota</taxon>
        <taxon>Bacilli</taxon>
        <taxon>Bacillales</taxon>
        <taxon>Bacillaceae</taxon>
        <taxon>Pontibacillus</taxon>
    </lineage>
</organism>
<evidence type="ECO:0000313" key="2">
    <source>
        <dbReference type="EMBL" id="KGX92021.1"/>
    </source>
</evidence>
<dbReference type="PANTHER" id="PTHR43617:SF2">
    <property type="entry name" value="UPF0039 PROTEIN SLL0451"/>
    <property type="match status" value="1"/>
</dbReference>
<dbReference type="CDD" id="cd04301">
    <property type="entry name" value="NAT_SF"/>
    <property type="match status" value="1"/>
</dbReference>
<dbReference type="InterPro" id="IPR000182">
    <property type="entry name" value="GNAT_dom"/>
</dbReference>
<dbReference type="AlphaFoldDB" id="A0A0A5GFM9"/>
<accession>A0A0A5GFM9</accession>
<protein>
    <submittedName>
        <fullName evidence="2">GCN5 family N-acetyltransferase</fullName>
    </submittedName>
</protein>
<dbReference type="Proteomes" id="UP000030528">
    <property type="component" value="Unassembled WGS sequence"/>
</dbReference>
<sequence>MNITIRQETPQDMSRIEEVIKHAFLKEPLSDQNEHHLVRAIRQCDGFIPELSLVALDETETIVGHLLLSKINIVKRDHAVDSLALAPVSIIPEYQRKGIGSMLIREALQRATTLGYSSVIVLGHEDYYPRFGFKPASHWGIKAPFDVPDESFMALPLNGHSLDNIQGVVHYPEAFNS</sequence>
<dbReference type="InterPro" id="IPR016181">
    <property type="entry name" value="Acyl_CoA_acyltransferase"/>
</dbReference>
<dbReference type="OrthoDB" id="9797178at2"/>
<dbReference type="InterPro" id="IPR050276">
    <property type="entry name" value="MshD_Acetyltransferase"/>
</dbReference>
<dbReference type="RefSeq" id="WP_026799304.1">
    <property type="nucleotide sequence ID" value="NZ_AULI01000002.1"/>
</dbReference>
<feature type="domain" description="N-acetyltransferase" evidence="1">
    <location>
        <begin position="3"/>
        <end position="158"/>
    </location>
</feature>
<evidence type="ECO:0000259" key="1">
    <source>
        <dbReference type="PROSITE" id="PS51186"/>
    </source>
</evidence>
<dbReference type="GO" id="GO:0016747">
    <property type="term" value="F:acyltransferase activity, transferring groups other than amino-acyl groups"/>
    <property type="evidence" value="ECO:0007669"/>
    <property type="project" value="InterPro"/>
</dbReference>